<evidence type="ECO:0000256" key="1">
    <source>
        <dbReference type="SAM" id="MobiDB-lite"/>
    </source>
</evidence>
<gene>
    <name evidence="2" type="ORF">PISMIDRAFT_103857</name>
</gene>
<dbReference type="HOGENOM" id="CLU_072868_0_0_1"/>
<dbReference type="AlphaFoldDB" id="A0A0C9YA70"/>
<evidence type="ECO:0000313" key="2">
    <source>
        <dbReference type="EMBL" id="KIK21595.1"/>
    </source>
</evidence>
<proteinExistence type="predicted"/>
<organism evidence="2 3">
    <name type="scientific">Pisolithus microcarpus 441</name>
    <dbReference type="NCBI Taxonomy" id="765257"/>
    <lineage>
        <taxon>Eukaryota</taxon>
        <taxon>Fungi</taxon>
        <taxon>Dikarya</taxon>
        <taxon>Basidiomycota</taxon>
        <taxon>Agaricomycotina</taxon>
        <taxon>Agaricomycetes</taxon>
        <taxon>Agaricomycetidae</taxon>
        <taxon>Boletales</taxon>
        <taxon>Sclerodermatineae</taxon>
        <taxon>Pisolithaceae</taxon>
        <taxon>Pisolithus</taxon>
    </lineage>
</organism>
<dbReference type="Proteomes" id="UP000054018">
    <property type="component" value="Unassembled WGS sequence"/>
</dbReference>
<accession>A0A0C9YA70</accession>
<sequence length="237" mass="26947">MDRPIAPDPLLNMTGSGGRTASTFDVNYFFDRGTNSPSICKFCRDLHNRNPAEFDNKYPSRMIQYSKNTATSTLRLHIEKFHLLDYLDLALQKDRDWPIQVKVVKDCITNGYSLQELKSLVDRGVGLKNLPPHPVIPTPNPGSGDTNDDHRSGTPPFSIAIFHKSLVNFIIADDQSLQVVECKEFRRLLLLLKSDLKESDIPHCTKIKSSIIQAWKDYFVVLKTELQVHTLTYIEST</sequence>
<dbReference type="EMBL" id="KN833750">
    <property type="protein sequence ID" value="KIK21595.1"/>
    <property type="molecule type" value="Genomic_DNA"/>
</dbReference>
<protein>
    <submittedName>
        <fullName evidence="2">Uncharacterized protein</fullName>
    </submittedName>
</protein>
<evidence type="ECO:0000313" key="3">
    <source>
        <dbReference type="Proteomes" id="UP000054018"/>
    </source>
</evidence>
<name>A0A0C9YA70_9AGAM</name>
<reference evidence="3" key="2">
    <citation type="submission" date="2015-01" db="EMBL/GenBank/DDBJ databases">
        <title>Evolutionary Origins and Diversification of the Mycorrhizal Mutualists.</title>
        <authorList>
            <consortium name="DOE Joint Genome Institute"/>
            <consortium name="Mycorrhizal Genomics Consortium"/>
            <person name="Kohler A."/>
            <person name="Kuo A."/>
            <person name="Nagy L.G."/>
            <person name="Floudas D."/>
            <person name="Copeland A."/>
            <person name="Barry K.W."/>
            <person name="Cichocki N."/>
            <person name="Veneault-Fourrey C."/>
            <person name="LaButti K."/>
            <person name="Lindquist E.A."/>
            <person name="Lipzen A."/>
            <person name="Lundell T."/>
            <person name="Morin E."/>
            <person name="Murat C."/>
            <person name="Riley R."/>
            <person name="Ohm R."/>
            <person name="Sun H."/>
            <person name="Tunlid A."/>
            <person name="Henrissat B."/>
            <person name="Grigoriev I.V."/>
            <person name="Hibbett D.S."/>
            <person name="Martin F."/>
        </authorList>
    </citation>
    <scope>NUCLEOTIDE SEQUENCE [LARGE SCALE GENOMIC DNA]</scope>
    <source>
        <strain evidence="3">441</strain>
    </source>
</reference>
<dbReference type="OrthoDB" id="2682078at2759"/>
<feature type="region of interest" description="Disordered" evidence="1">
    <location>
        <begin position="131"/>
        <end position="150"/>
    </location>
</feature>
<feature type="compositionally biased region" description="Pro residues" evidence="1">
    <location>
        <begin position="131"/>
        <end position="140"/>
    </location>
</feature>
<reference evidence="2 3" key="1">
    <citation type="submission" date="2014-04" db="EMBL/GenBank/DDBJ databases">
        <authorList>
            <consortium name="DOE Joint Genome Institute"/>
            <person name="Kuo A."/>
            <person name="Kohler A."/>
            <person name="Costa M.D."/>
            <person name="Nagy L.G."/>
            <person name="Floudas D."/>
            <person name="Copeland A."/>
            <person name="Barry K.W."/>
            <person name="Cichocki N."/>
            <person name="Veneault-Fourrey C."/>
            <person name="LaButti K."/>
            <person name="Lindquist E.A."/>
            <person name="Lipzen A."/>
            <person name="Lundell T."/>
            <person name="Morin E."/>
            <person name="Murat C."/>
            <person name="Sun H."/>
            <person name="Tunlid A."/>
            <person name="Henrissat B."/>
            <person name="Grigoriev I.V."/>
            <person name="Hibbett D.S."/>
            <person name="Martin F."/>
            <person name="Nordberg H.P."/>
            <person name="Cantor M.N."/>
            <person name="Hua S.X."/>
        </authorList>
    </citation>
    <scope>NUCLEOTIDE SEQUENCE [LARGE SCALE GENOMIC DNA]</scope>
    <source>
        <strain evidence="2 3">441</strain>
    </source>
</reference>
<keyword evidence="3" id="KW-1185">Reference proteome</keyword>